<dbReference type="InterPro" id="IPR057009">
    <property type="entry name" value="MrpH_N"/>
</dbReference>
<proteinExistence type="predicted"/>
<gene>
    <name evidence="4" type="ORF">JKX24_03810</name>
</gene>
<dbReference type="Proteomes" id="UP000596176">
    <property type="component" value="Chromosome"/>
</dbReference>
<dbReference type="EMBL" id="CP068391">
    <property type="protein sequence ID" value="QQX54159.1"/>
    <property type="molecule type" value="Genomic_DNA"/>
</dbReference>
<dbReference type="Pfam" id="PF24223">
    <property type="entry name" value="MrpH_C"/>
    <property type="match status" value="1"/>
</dbReference>
<feature type="domain" description="Fimbrial adhesin MrpH C-terminal" evidence="3">
    <location>
        <begin position="172"/>
        <end position="280"/>
    </location>
</feature>
<keyword evidence="1" id="KW-0732">Signal</keyword>
<accession>A0A7U0N8F9</accession>
<evidence type="ECO:0000256" key="1">
    <source>
        <dbReference type="SAM" id="SignalP"/>
    </source>
</evidence>
<evidence type="ECO:0000313" key="4">
    <source>
        <dbReference type="EMBL" id="QQX54159.1"/>
    </source>
</evidence>
<evidence type="ECO:0000313" key="5">
    <source>
        <dbReference type="Proteomes" id="UP000596176"/>
    </source>
</evidence>
<dbReference type="Pfam" id="PF24222">
    <property type="entry name" value="MrpH_N"/>
    <property type="match status" value="1"/>
</dbReference>
<dbReference type="GO" id="GO:0007155">
    <property type="term" value="P:cell adhesion"/>
    <property type="evidence" value="ECO:0007669"/>
    <property type="project" value="InterPro"/>
</dbReference>
<organism evidence="4 5">
    <name type="scientific">Serratia proteamaculans</name>
    <dbReference type="NCBI Taxonomy" id="28151"/>
    <lineage>
        <taxon>Bacteria</taxon>
        <taxon>Pseudomonadati</taxon>
        <taxon>Pseudomonadota</taxon>
        <taxon>Gammaproteobacteria</taxon>
        <taxon>Enterobacterales</taxon>
        <taxon>Yersiniaceae</taxon>
        <taxon>Serratia</taxon>
    </lineage>
</organism>
<sequence length="280" mass="29438">MPILRYILFGLLLLVSSHTQGASLSYITKVEDSNAGAKNIWFTIAYADENDATPNPCYGAAYCKYAFMVGSKRKIGGRYGGMSGYKAIRAEGARNIGEVITLYKAQRGITFPYSSMMRSGAWFTIAQYSTELSCFGLYRILSEGLNLVTVEPVVGASCGIVPLPLGACKLVGDIVLDHGTINSDRVDGNQTSTTAYLECNQAMSIKVTATGMAAPDVTLRADGSLSSSLQVNGIAGKTGATVNVPANTRTPVKFTSVLKTKGTVAAGPFTGSGTAVLIVP</sequence>
<protein>
    <recommendedName>
        <fullName evidence="6">Fimbrial protein</fullName>
    </recommendedName>
</protein>
<dbReference type="GO" id="GO:0009289">
    <property type="term" value="C:pilus"/>
    <property type="evidence" value="ECO:0007669"/>
    <property type="project" value="InterPro"/>
</dbReference>
<dbReference type="InterPro" id="IPR036937">
    <property type="entry name" value="Adhesion_dom_fimbrial_sf"/>
</dbReference>
<evidence type="ECO:0008006" key="6">
    <source>
        <dbReference type="Google" id="ProtNLM"/>
    </source>
</evidence>
<dbReference type="Gene3D" id="2.60.40.1090">
    <property type="entry name" value="Fimbrial-type adhesion domain"/>
    <property type="match status" value="1"/>
</dbReference>
<reference evidence="4 5" key="1">
    <citation type="submission" date="2021-01" db="EMBL/GenBank/DDBJ databases">
        <title>Chromosome sequence of Serratia proteamaculans strain 94 rif-r, isolated from spoiled beef.</title>
        <authorList>
            <person name="Zaytseva Y.V."/>
            <person name="Iablokov S.N."/>
            <person name="Klyukina A."/>
        </authorList>
    </citation>
    <scope>NUCLEOTIDE SEQUENCE [LARGE SCALE GENOMIC DNA]</scope>
    <source>
        <strain evidence="4 5">94 rif-r</strain>
    </source>
</reference>
<feature type="domain" description="Fimbrial adhesin MrpH N-terminal" evidence="2">
    <location>
        <begin position="24"/>
        <end position="166"/>
    </location>
</feature>
<evidence type="ECO:0000259" key="3">
    <source>
        <dbReference type="Pfam" id="PF24223"/>
    </source>
</evidence>
<evidence type="ECO:0000259" key="2">
    <source>
        <dbReference type="Pfam" id="PF24222"/>
    </source>
</evidence>
<name>A0A7U0N8F9_SERPR</name>
<dbReference type="AlphaFoldDB" id="A0A7U0N8F9"/>
<dbReference type="RefSeq" id="WP_207976068.1">
    <property type="nucleotide sequence ID" value="NZ_CP068391.1"/>
</dbReference>
<feature type="signal peptide" evidence="1">
    <location>
        <begin position="1"/>
        <end position="21"/>
    </location>
</feature>
<dbReference type="InterPro" id="IPR057010">
    <property type="entry name" value="MrpH_C"/>
</dbReference>
<feature type="chain" id="PRO_5031076777" description="Fimbrial protein" evidence="1">
    <location>
        <begin position="22"/>
        <end position="280"/>
    </location>
</feature>